<keyword evidence="3" id="KW-0436">Ligase</keyword>
<dbReference type="EMBL" id="CP092882">
    <property type="protein sequence ID" value="UYV81347.1"/>
    <property type="molecule type" value="Genomic_DNA"/>
</dbReference>
<evidence type="ECO:0000313" key="10">
    <source>
        <dbReference type="Proteomes" id="UP001235939"/>
    </source>
</evidence>
<evidence type="ECO:0000256" key="2">
    <source>
        <dbReference type="ARBA" id="ARBA00012840"/>
    </source>
</evidence>
<gene>
    <name evidence="9" type="ORF">LAZ67_20000864</name>
</gene>
<dbReference type="InterPro" id="IPR002314">
    <property type="entry name" value="aa-tRNA-synt_IIb"/>
</dbReference>
<accession>A0ABY6LMC5</accession>
<evidence type="ECO:0000313" key="9">
    <source>
        <dbReference type="EMBL" id="UYV81347.1"/>
    </source>
</evidence>
<feature type="domain" description="Aminoacyl-transfer RNA synthetases class-II family profile" evidence="8">
    <location>
        <begin position="133"/>
        <end position="456"/>
    </location>
</feature>
<keyword evidence="5" id="KW-0067">ATP-binding</keyword>
<evidence type="ECO:0000256" key="3">
    <source>
        <dbReference type="ARBA" id="ARBA00022598"/>
    </source>
</evidence>
<keyword evidence="10" id="KW-1185">Reference proteome</keyword>
<organism evidence="9 10">
    <name type="scientific">Cordylochernes scorpioides</name>
    <dbReference type="NCBI Taxonomy" id="51811"/>
    <lineage>
        <taxon>Eukaryota</taxon>
        <taxon>Metazoa</taxon>
        <taxon>Ecdysozoa</taxon>
        <taxon>Arthropoda</taxon>
        <taxon>Chelicerata</taxon>
        <taxon>Arachnida</taxon>
        <taxon>Pseudoscorpiones</taxon>
        <taxon>Cheliferoidea</taxon>
        <taxon>Chernetidae</taxon>
        <taxon>Cordylochernes</taxon>
    </lineage>
</organism>
<evidence type="ECO:0000256" key="7">
    <source>
        <dbReference type="ARBA" id="ARBA00031113"/>
    </source>
</evidence>
<dbReference type="PANTHER" id="PTHR11778">
    <property type="entry name" value="SERYL-TRNA SYNTHETASE"/>
    <property type="match status" value="1"/>
</dbReference>
<evidence type="ECO:0000256" key="5">
    <source>
        <dbReference type="ARBA" id="ARBA00022840"/>
    </source>
</evidence>
<dbReference type="Proteomes" id="UP001235939">
    <property type="component" value="Chromosome 20"/>
</dbReference>
<dbReference type="SUPFAM" id="SSF55681">
    <property type="entry name" value="Class II aaRS and biotin synthetases"/>
    <property type="match status" value="1"/>
</dbReference>
<dbReference type="PIRSF" id="PIRSF001529">
    <property type="entry name" value="Ser-tRNA-synth_IIa"/>
    <property type="match status" value="1"/>
</dbReference>
<reference evidence="9 10" key="1">
    <citation type="submission" date="2022-01" db="EMBL/GenBank/DDBJ databases">
        <title>A chromosomal length assembly of Cordylochernes scorpioides.</title>
        <authorList>
            <person name="Zeh D."/>
            <person name="Zeh J."/>
        </authorList>
    </citation>
    <scope>NUCLEOTIDE SEQUENCE [LARGE SCALE GENOMIC DNA]</scope>
    <source>
        <strain evidence="9">IN4F17</strain>
        <tissue evidence="9">Whole Body</tissue>
    </source>
</reference>
<keyword evidence="4" id="KW-0547">Nucleotide-binding</keyword>
<protein>
    <recommendedName>
        <fullName evidence="2">serine--tRNA ligase</fullName>
        <ecNumber evidence="2">6.1.1.11</ecNumber>
    </recommendedName>
    <alternativeName>
        <fullName evidence="7">Seryl-tRNA synthetase</fullName>
    </alternativeName>
</protein>
<dbReference type="Gene3D" id="3.30.930.10">
    <property type="entry name" value="Bira Bifunctional Protein, Domain 2"/>
    <property type="match status" value="1"/>
</dbReference>
<evidence type="ECO:0000256" key="1">
    <source>
        <dbReference type="ARBA" id="ARBA00010728"/>
    </source>
</evidence>
<keyword evidence="6" id="KW-0030">Aminoacyl-tRNA synthetase</keyword>
<dbReference type="PROSITE" id="PS50862">
    <property type="entry name" value="AA_TRNA_LIGASE_II"/>
    <property type="match status" value="1"/>
</dbReference>
<proteinExistence type="inferred from homology"/>
<comment type="similarity">
    <text evidence="1">Belongs to the class-II aminoacyl-tRNA synthetase family. Type-1 seryl-tRNA synthetase subfamily.</text>
</comment>
<evidence type="ECO:0000256" key="4">
    <source>
        <dbReference type="ARBA" id="ARBA00022741"/>
    </source>
</evidence>
<evidence type="ECO:0000256" key="6">
    <source>
        <dbReference type="ARBA" id="ARBA00023146"/>
    </source>
</evidence>
<evidence type="ECO:0000259" key="8">
    <source>
        <dbReference type="PROSITE" id="PS50862"/>
    </source>
</evidence>
<dbReference type="Pfam" id="PF00587">
    <property type="entry name" value="tRNA-synt_2b"/>
    <property type="match status" value="1"/>
</dbReference>
<dbReference type="InterPro" id="IPR002317">
    <property type="entry name" value="Ser-tRNA-ligase_type_1"/>
</dbReference>
<dbReference type="InterPro" id="IPR006195">
    <property type="entry name" value="aa-tRNA-synth_II"/>
</dbReference>
<name>A0ABY6LMC5_9ARAC</name>
<dbReference type="PRINTS" id="PR00981">
    <property type="entry name" value="TRNASYNTHSER"/>
</dbReference>
<sequence length="487" mass="56707">MKTLICINQILKLNHFRRHSLSILKRQISTHFTLNEPHLNYLLDTNNKEIIEKNIHIRKSNGSLEKLYSLNEELQNINTTKCDPQQIEMLKSQVKDEANEIPNQTHPDILHYQEPRLVKYVGNKKESTHKHYNFVKLAERWDLIRTQNLGLISSSRTYYLRKDLARLEMALIRYAIDFLKAKKFTPISVPDILNIDVLRQCGIPNYHLKHQTGSITQWQADLAPKEMVASDMRNRRHVQLLLTWSTNAAYSVYKLSPEWPGDGQQYCLSGTSEMALAAYLAGRVLPEDSLPRRLVACSRCFRQEEAEGKQGQNLYRFTTALWCRVKQFYKVEMFAACAAHQSDSLLEEFVELQTELFSSLGLHFQILDMPPSDFNNATYRKYDIEAWMPGMEKYGEISSTSNCTDYQSQRLNIRYKEEDGSERFIHTVNGTACAIPRMLISLVETHQNANHTISLPKPLWPYLQGQQTIPLNKKDFQKNQWILMKYL</sequence>
<dbReference type="EC" id="6.1.1.11" evidence="2"/>
<dbReference type="InterPro" id="IPR045864">
    <property type="entry name" value="aa-tRNA-synth_II/BPL/LPL"/>
</dbReference>